<keyword evidence="2" id="KW-1185">Reference proteome</keyword>
<organism evidence="1 2">
    <name type="scientific">Trichoderma longibrachiatum ATCC 18648</name>
    <dbReference type="NCBI Taxonomy" id="983965"/>
    <lineage>
        <taxon>Eukaryota</taxon>
        <taxon>Fungi</taxon>
        <taxon>Dikarya</taxon>
        <taxon>Ascomycota</taxon>
        <taxon>Pezizomycotina</taxon>
        <taxon>Sordariomycetes</taxon>
        <taxon>Hypocreomycetidae</taxon>
        <taxon>Hypocreales</taxon>
        <taxon>Hypocreaceae</taxon>
        <taxon>Trichoderma</taxon>
    </lineage>
</organism>
<protein>
    <submittedName>
        <fullName evidence="1">Uncharacterized protein</fullName>
    </submittedName>
</protein>
<gene>
    <name evidence="1" type="ORF">M440DRAFT_219568</name>
</gene>
<reference evidence="1 2" key="1">
    <citation type="submission" date="2016-07" db="EMBL/GenBank/DDBJ databases">
        <title>Multiple horizontal gene transfer events from other fungi enriched the ability of initially mycotrophic Trichoderma (Ascomycota) to feed on dead plant biomass.</title>
        <authorList>
            <consortium name="DOE Joint Genome Institute"/>
            <person name="Aerts A."/>
            <person name="Atanasova L."/>
            <person name="Chenthamara K."/>
            <person name="Zhang J."/>
            <person name="Grujic M."/>
            <person name="Henrissat B."/>
            <person name="Kuo A."/>
            <person name="Salamov A."/>
            <person name="Lipzen A."/>
            <person name="Labutti K."/>
            <person name="Barry K."/>
            <person name="Miao Y."/>
            <person name="Rahimi M.J."/>
            <person name="Shen Q."/>
            <person name="Grigoriev I.V."/>
            <person name="Kubicek C.P."/>
            <person name="Druzhinina I.S."/>
        </authorList>
    </citation>
    <scope>NUCLEOTIDE SEQUENCE [LARGE SCALE GENOMIC DNA]</scope>
    <source>
        <strain evidence="1 2">ATCC 18648</strain>
    </source>
</reference>
<proteinExistence type="predicted"/>
<dbReference type="AlphaFoldDB" id="A0A2T4BPR3"/>
<evidence type="ECO:0000313" key="2">
    <source>
        <dbReference type="Proteomes" id="UP000240760"/>
    </source>
</evidence>
<name>A0A2T4BPR3_TRILO</name>
<sequence length="297" mass="33125">MPQPQQHRTGQLPSRYASHLARLLDNSTVSSPYRTVLPELVDYVRRATALCCRVCKPRSSAVRLCGRTSDMPTPIEPPWSPPTSWPGALSADTPGSTQYVSVLNPWSLLFVLRRGSTPSFCLLKGCSTEVCPGMIVFIHLGTLRHQICFFPVHFKSKIPLLNPSSSLSRSINFSTASDLLIVSEEPLKPCPRRLSWPFSLPQLSPCCNHFPFGSGNPVFDWTRSGHLAHLQPYLTGVSILLTPESINHRRRKRSGTPRLFFFRSATHDELPHQLSAAACLLGRRRNSYTIYYGGSPT</sequence>
<dbReference type="EMBL" id="KZ679150">
    <property type="protein sequence ID" value="PTB71280.1"/>
    <property type="molecule type" value="Genomic_DNA"/>
</dbReference>
<dbReference type="Proteomes" id="UP000240760">
    <property type="component" value="Unassembled WGS sequence"/>
</dbReference>
<accession>A0A2T4BPR3</accession>
<evidence type="ECO:0000313" key="1">
    <source>
        <dbReference type="EMBL" id="PTB71280.1"/>
    </source>
</evidence>